<comment type="similarity">
    <text evidence="1">Belongs to the intimin/invasin family.</text>
</comment>
<dbReference type="InterPro" id="IPR008964">
    <property type="entry name" value="Invasin/intimin_cell_adhesion"/>
</dbReference>
<evidence type="ECO:0000259" key="3">
    <source>
        <dbReference type="SMART" id="SM00634"/>
    </source>
</evidence>
<evidence type="ECO:0000313" key="4">
    <source>
        <dbReference type="EMBL" id="ADM42863.1"/>
    </source>
</evidence>
<dbReference type="InterPro" id="IPR003344">
    <property type="entry name" value="Big_1_dom"/>
</dbReference>
<dbReference type="InterPro" id="IPR048658">
    <property type="entry name" value="Invasin_D4"/>
</dbReference>
<dbReference type="Gene3D" id="3.10.100.10">
    <property type="entry name" value="Mannose-Binding Protein A, subunit A"/>
    <property type="match status" value="1"/>
</dbReference>
<dbReference type="InterPro" id="IPR016186">
    <property type="entry name" value="C-type_lectin-like/link_sf"/>
</dbReference>
<feature type="chain" id="PRO_5002607868" evidence="2">
    <location>
        <begin position="28"/>
        <end position="449"/>
    </location>
</feature>
<keyword evidence="5" id="KW-1185">Reference proteome</keyword>
<keyword evidence="2" id="KW-0732">Signal</keyword>
<reference evidence="4 5" key="2">
    <citation type="journal article" date="2011" name="BMC Immunol.">
        <title>Comparison of static immersion and intravenous injection systems for exposure of zebrafish embryos to the natural pathogen Edwardsiella tarda.</title>
        <authorList>
            <person name="van Soest J.J."/>
            <person name="Stockhammer O.W."/>
            <person name="Ordas A."/>
            <person name="Bloemberg G.V."/>
            <person name="Spaink H.P."/>
            <person name="Meijer A.H."/>
        </authorList>
    </citation>
    <scope>NUCLEOTIDE SEQUENCE [LARGE SCALE GENOMIC DNA]</scope>
    <source>
        <strain evidence="4 5">FL6-60</strain>
    </source>
</reference>
<organism evidence="4 5">
    <name type="scientific">Edwardsiella tarda (strain FL6-60)</name>
    <dbReference type="NCBI Taxonomy" id="718251"/>
    <lineage>
        <taxon>Bacteria</taxon>
        <taxon>Pseudomonadati</taxon>
        <taxon>Pseudomonadota</taxon>
        <taxon>Gammaproteobacteria</taxon>
        <taxon>Enterobacterales</taxon>
        <taxon>Hafniaceae</taxon>
        <taxon>Edwardsiella</taxon>
    </lineage>
</organism>
<dbReference type="Proteomes" id="UP000002230">
    <property type="component" value="Chromosome"/>
</dbReference>
<dbReference type="Gene3D" id="2.60.40.10">
    <property type="entry name" value="Immunoglobulins"/>
    <property type="match status" value="1"/>
</dbReference>
<dbReference type="Pfam" id="PF21764">
    <property type="entry name" value="Invasin_D4"/>
    <property type="match status" value="1"/>
</dbReference>
<dbReference type="InterPro" id="IPR051715">
    <property type="entry name" value="Intimin-Invasin_domain"/>
</dbReference>
<dbReference type="GO" id="GO:0009279">
    <property type="term" value="C:cell outer membrane"/>
    <property type="evidence" value="ECO:0007669"/>
    <property type="project" value="TreeGrafter"/>
</dbReference>
<proteinExistence type="inferred from homology"/>
<sequence length="449" mass="47231">MRTIRRTGCSPAIALMLGLLGGGPAWAASSDTDPVQGHVPTVSGVAIAPITGNPLEGDILRSDGPPLFNDVDGDTELNSQLHWYREGEDAVIDTGEKHTLIVDDIGKKIIYGYTPATDPATSEPYLGEEVRSDASLVVQGMPAALNSIFALDKPTVIGDGSDTATLTLTLRDSENRPVTGIESRLTLRYEIQDGFSDGSPVITHPVESTAGSGVYTATVKSSSFGQVSVTPELSGTDLAMTPTSLAITFAAVTGLTTTVNPYQFSASSGFPTTAFTGAAFQVLINDNAANNGQYTWSTDQPGWTSVDASGGVRIMGKPSSATNSVTLSAEPKAGGSTVSYTFTVNAWFEHDSTYALWTEAQDWCSDKGGLALGPQVSNGKNTARTVGPLWNEWGNLTSYKVGFVNNYHWTSETATGPNGAGHANARTTDGDISGNYNYSRAYVLCRLAL</sequence>
<name>A0A0H3DW35_EDWTF</name>
<feature type="domain" description="Big-1" evidence="3">
    <location>
        <begin position="145"/>
        <end position="243"/>
    </location>
</feature>
<dbReference type="SMART" id="SM00634">
    <property type="entry name" value="BID_1"/>
    <property type="match status" value="1"/>
</dbReference>
<dbReference type="InterPro" id="IPR015217">
    <property type="entry name" value="Invasin_dom_3"/>
</dbReference>
<evidence type="ECO:0000256" key="2">
    <source>
        <dbReference type="SAM" id="SignalP"/>
    </source>
</evidence>
<gene>
    <name evidence="4" type="ordered locus">ETAF_2759</name>
</gene>
<protein>
    <submittedName>
        <fullName evidence="4">Putative invasin</fullName>
    </submittedName>
</protein>
<evidence type="ECO:0000256" key="1">
    <source>
        <dbReference type="ARBA" id="ARBA00010116"/>
    </source>
</evidence>
<dbReference type="Gene3D" id="2.60.40.1080">
    <property type="match status" value="1"/>
</dbReference>
<dbReference type="PATRIC" id="fig|718251.5.peg.2865"/>
<reference evidence="5" key="1">
    <citation type="submission" date="2010-08" db="EMBL/GenBank/DDBJ databases">
        <title>Genome comparisons of Edwardsiella bacteria analysed using deep sequencing technology.</title>
        <authorList>
            <person name="van Soest J.J."/>
            <person name="Henkel C.V."/>
            <person name="Jansen H.J."/>
            <person name="van den Hondel C.A.M.J.J."/>
            <person name="Bloemberg G.V."/>
            <person name="Meijer A.H."/>
            <person name="Spaink H.P."/>
        </authorList>
    </citation>
    <scope>NUCLEOTIDE SEQUENCE [LARGE SCALE GENOMIC DNA]</scope>
    <source>
        <strain evidence="5">FL6-60</strain>
    </source>
</reference>
<dbReference type="KEGG" id="etd:ETAF_2759"/>
<dbReference type="PANTHER" id="PTHR39576:SF1">
    <property type="entry name" value="INVASIN"/>
    <property type="match status" value="1"/>
</dbReference>
<dbReference type="InterPro" id="IPR013783">
    <property type="entry name" value="Ig-like_fold"/>
</dbReference>
<accession>A0A0H3DW35</accession>
<dbReference type="AlphaFoldDB" id="A0A0H3DW35"/>
<evidence type="ECO:0000313" key="5">
    <source>
        <dbReference type="Proteomes" id="UP000002230"/>
    </source>
</evidence>
<dbReference type="EMBL" id="CP002154">
    <property type="protein sequence ID" value="ADM42863.1"/>
    <property type="molecule type" value="Genomic_DNA"/>
</dbReference>
<dbReference type="PANTHER" id="PTHR39576">
    <property type="entry name" value="ATTACHING AND EFFACING PROTEIN HOMOLOG-RELATED-RELATED"/>
    <property type="match status" value="1"/>
</dbReference>
<dbReference type="HOGENOM" id="CLU_631263_0_0_6"/>
<feature type="signal peptide" evidence="2">
    <location>
        <begin position="1"/>
        <end position="27"/>
    </location>
</feature>
<dbReference type="SUPFAM" id="SSF49373">
    <property type="entry name" value="Invasin/intimin cell-adhesion fragments"/>
    <property type="match status" value="2"/>
</dbReference>
<dbReference type="Pfam" id="PF09134">
    <property type="entry name" value="Invasin_D3"/>
    <property type="match status" value="1"/>
</dbReference>